<keyword evidence="7" id="KW-1185">Reference proteome</keyword>
<feature type="compositionally biased region" description="Low complexity" evidence="4">
    <location>
        <begin position="639"/>
        <end position="666"/>
    </location>
</feature>
<feature type="compositionally biased region" description="Low complexity" evidence="4">
    <location>
        <begin position="676"/>
        <end position="689"/>
    </location>
</feature>
<dbReference type="OrthoDB" id="3903435at2"/>
<feature type="transmembrane region" description="Helical" evidence="5">
    <location>
        <begin position="222"/>
        <end position="241"/>
    </location>
</feature>
<accession>A0A543ISZ6</accession>
<feature type="region of interest" description="Disordered" evidence="4">
    <location>
        <begin position="84"/>
        <end position="118"/>
    </location>
</feature>
<feature type="transmembrane region" description="Helical" evidence="5">
    <location>
        <begin position="195"/>
        <end position="215"/>
    </location>
</feature>
<feature type="transmembrane region" description="Helical" evidence="5">
    <location>
        <begin position="478"/>
        <end position="498"/>
    </location>
</feature>
<dbReference type="Pfam" id="PF04610">
    <property type="entry name" value="TrbL"/>
    <property type="match status" value="1"/>
</dbReference>
<keyword evidence="2 5" id="KW-1133">Transmembrane helix</keyword>
<organism evidence="6 7">
    <name type="scientific">Thermopolyspora flexuosa</name>
    <dbReference type="NCBI Taxonomy" id="103836"/>
    <lineage>
        <taxon>Bacteria</taxon>
        <taxon>Bacillati</taxon>
        <taxon>Actinomycetota</taxon>
        <taxon>Actinomycetes</taxon>
        <taxon>Streptosporangiales</taxon>
        <taxon>Streptosporangiaceae</taxon>
        <taxon>Thermopolyspora</taxon>
    </lineage>
</organism>
<sequence>MRVPVRERRNRVGGTAGTAARAREPVRRRRRLVRRVALALVAAIGLALAPLAFPNSAAVAAPCDMSGDLTPAVVGSGVDGLIKPPPATIAAPEPEGGAGDPSGTGPQQGSAGRPEPKTNYERYGMAGQFWHTYDLGCTDMGAVLGNAWANTIFSTAKALNRLTITTYQAAATEGPLRAIKDVVDDIVTNLANALYWPYLRVIVILAAIWLAWYGLIRKRATVTTEGVIWMVCAVTVAVWFFSRPGDFTGMGTTVTDKTGEIVTSAFAGLPGAAGSSCLPLKGQDGPDAVPASYDGVSVVDRNADQLWSTFVCKPWLMGVFGTADPSTTQVKTLGAKLLDIQAIDVQEQGAQPQNSAAHQARYVEEIVTPMRSTPTFFLFQGKDWTSRLGIAFGALVAAVVAGLLIFLVAVSLLVLKIGFLILLILGPVFLLIGVHPGTGRIIAMRWLEMLIGTLLRQALLALLLGVLVYGYALIMSTGLPWGMQITFMALLTIATFFYRRPFQHLFASMDGHTITTRVLGEAATAPTLSRAAAVLPPVMGYRVGRWTLRRAEPLISAAARGHAAGSAAAAAATGVAQGRVRAEEGAAAGAAAGVRVAEGGRPAPLETEAAGRRRLAGAAPRTGSAPPLRLSGGSGGATASGAGAATRVTRAAATRATEGGSSRLGGWFSGSGGGWASHRSSGGSSRSSGNGSGGGGWFGGRSRGSSGGWFGGGSRGSGGSGGSSRSSGTERSRSSSSGGGGLFGGGSSAPRRTAATVHESGPWARNGSRPEPPPLWLPSRSEEDTGPFWLRPAKRDSDD</sequence>
<gene>
    <name evidence="6" type="ORF">FHX40_0359</name>
</gene>
<feature type="transmembrane region" description="Helical" evidence="5">
    <location>
        <begin position="413"/>
        <end position="434"/>
    </location>
</feature>
<evidence type="ECO:0000256" key="3">
    <source>
        <dbReference type="ARBA" id="ARBA00023136"/>
    </source>
</evidence>
<evidence type="ECO:0000256" key="4">
    <source>
        <dbReference type="SAM" id="MobiDB-lite"/>
    </source>
</evidence>
<dbReference type="EMBL" id="VFPQ01000001">
    <property type="protein sequence ID" value="TQM73706.1"/>
    <property type="molecule type" value="Genomic_DNA"/>
</dbReference>
<keyword evidence="3 5" id="KW-0472">Membrane</keyword>
<name>A0A543ISZ6_9ACTN</name>
<evidence type="ECO:0000313" key="6">
    <source>
        <dbReference type="EMBL" id="TQM73706.1"/>
    </source>
</evidence>
<dbReference type="RefSeq" id="WP_142257984.1">
    <property type="nucleotide sequence ID" value="NZ_BMPV01000004.1"/>
</dbReference>
<protein>
    <submittedName>
        <fullName evidence="6">TrbL/VirB6 plasmid conjugal transfer protein</fullName>
    </submittedName>
</protein>
<feature type="compositionally biased region" description="Gly residues" evidence="4">
    <location>
        <begin position="690"/>
        <end position="722"/>
    </location>
</feature>
<evidence type="ECO:0000256" key="1">
    <source>
        <dbReference type="ARBA" id="ARBA00022692"/>
    </source>
</evidence>
<feature type="transmembrane region" description="Helical" evidence="5">
    <location>
        <begin position="388"/>
        <end position="407"/>
    </location>
</feature>
<reference evidence="6 7" key="1">
    <citation type="submission" date="2019-06" db="EMBL/GenBank/DDBJ databases">
        <title>Sequencing the genomes of 1000 actinobacteria strains.</title>
        <authorList>
            <person name="Klenk H.-P."/>
        </authorList>
    </citation>
    <scope>NUCLEOTIDE SEQUENCE [LARGE SCALE GENOMIC DNA]</scope>
    <source>
        <strain evidence="6 7">DSM 43186</strain>
    </source>
</reference>
<feature type="region of interest" description="Disordered" evidence="4">
    <location>
        <begin position="1"/>
        <end position="26"/>
    </location>
</feature>
<evidence type="ECO:0000256" key="2">
    <source>
        <dbReference type="ARBA" id="ARBA00022989"/>
    </source>
</evidence>
<comment type="caution">
    <text evidence="6">The sequence shown here is derived from an EMBL/GenBank/DDBJ whole genome shotgun (WGS) entry which is preliminary data.</text>
</comment>
<dbReference type="InterPro" id="IPR007688">
    <property type="entry name" value="Conjugal_tfr_TrbL/VirB6"/>
</dbReference>
<keyword evidence="1 5" id="KW-0812">Transmembrane</keyword>
<feature type="compositionally biased region" description="Gly residues" evidence="4">
    <location>
        <begin position="737"/>
        <end position="747"/>
    </location>
</feature>
<proteinExistence type="predicted"/>
<evidence type="ECO:0000256" key="5">
    <source>
        <dbReference type="SAM" id="Phobius"/>
    </source>
</evidence>
<dbReference type="Proteomes" id="UP000319213">
    <property type="component" value="Unassembled WGS sequence"/>
</dbReference>
<feature type="region of interest" description="Disordered" evidence="4">
    <location>
        <begin position="608"/>
        <end position="799"/>
    </location>
</feature>
<evidence type="ECO:0000313" key="7">
    <source>
        <dbReference type="Proteomes" id="UP000319213"/>
    </source>
</evidence>
<dbReference type="AlphaFoldDB" id="A0A543ISZ6"/>
<feature type="transmembrane region" description="Helical" evidence="5">
    <location>
        <begin position="446"/>
        <end position="472"/>
    </location>
</feature>
<dbReference type="GO" id="GO:0030255">
    <property type="term" value="P:protein secretion by the type IV secretion system"/>
    <property type="evidence" value="ECO:0007669"/>
    <property type="project" value="InterPro"/>
</dbReference>